<organism evidence="1 2">
    <name type="scientific">Saccharophagus degradans (strain 2-40 / ATCC 43961 / DSM 17024)</name>
    <dbReference type="NCBI Taxonomy" id="203122"/>
    <lineage>
        <taxon>Bacteria</taxon>
        <taxon>Pseudomonadati</taxon>
        <taxon>Pseudomonadota</taxon>
        <taxon>Gammaproteobacteria</taxon>
        <taxon>Cellvibrionales</taxon>
        <taxon>Cellvibrionaceae</taxon>
        <taxon>Saccharophagus</taxon>
    </lineage>
</organism>
<sequence>MPFCLQRSTHSLLSTRLITHRINILTKALRMVIRLHLLGPLALLLGALPSHAANAEAQQQVKAQFIYNFVNYVEWPSDAFEGPNSSIKLCLYGDVPFAAYLLSFSGSIVGQRELTFIIGNTINDIYSGCHILYVGDDKRIDLPTLWSQIQYVYVLSVGEREGFTDNGGIINILRTKDRLEFDVNINNALSNGLFLDSDLLALARTIKRNTAPKND</sequence>
<reference evidence="1 2" key="1">
    <citation type="journal article" date="2008" name="PLoS Genet.">
        <title>Complete genome sequence of the complex carbohydrate-degrading marine bacterium, Saccharophagus degradans strain 2-40 T.</title>
        <authorList>
            <person name="Weiner R.M."/>
            <person name="Taylor L.E.II."/>
            <person name="Henrissat B."/>
            <person name="Hauser L."/>
            <person name="Land M."/>
            <person name="Coutinho P.M."/>
            <person name="Rancurel C."/>
            <person name="Saunders E.H."/>
            <person name="Longmire A.G."/>
            <person name="Zhang H."/>
            <person name="Bayer E.A."/>
            <person name="Gilbert H.J."/>
            <person name="Larimer F."/>
            <person name="Zhulin I.B."/>
            <person name="Ekborg N.A."/>
            <person name="Lamed R."/>
            <person name="Richardson P.M."/>
            <person name="Borovok I."/>
            <person name="Hutcheson S."/>
        </authorList>
    </citation>
    <scope>NUCLEOTIDE SEQUENCE [LARGE SCALE GENOMIC DNA]</scope>
    <source>
        <strain evidence="2">2-40 / ATCC 43961 / DSM 17024</strain>
    </source>
</reference>
<dbReference type="HOGENOM" id="CLU_093136_1_2_6"/>
<accession>Q21KF6</accession>
<keyword evidence="2" id="KW-1185">Reference proteome</keyword>
<dbReference type="Proteomes" id="UP000001947">
    <property type="component" value="Chromosome"/>
</dbReference>
<proteinExistence type="predicted"/>
<dbReference type="STRING" id="203122.Sde_1561"/>
<dbReference type="KEGG" id="sde:Sde_1561"/>
<dbReference type="eggNOG" id="ENOG5032YBM">
    <property type="taxonomic scope" value="Bacteria"/>
</dbReference>
<gene>
    <name evidence="1" type="ordered locus">Sde_1561</name>
</gene>
<dbReference type="AlphaFoldDB" id="Q21KF6"/>
<name>Q21KF6_SACD2</name>
<dbReference type="InterPro" id="IPR025293">
    <property type="entry name" value="YfiR/HmsC-like"/>
</dbReference>
<evidence type="ECO:0000313" key="2">
    <source>
        <dbReference type="Proteomes" id="UP000001947"/>
    </source>
</evidence>
<dbReference type="EMBL" id="CP000282">
    <property type="protein sequence ID" value="ABD80823.1"/>
    <property type="molecule type" value="Genomic_DNA"/>
</dbReference>
<protein>
    <recommendedName>
        <fullName evidence="3">Transmembrane protein</fullName>
    </recommendedName>
</protein>
<evidence type="ECO:0000313" key="1">
    <source>
        <dbReference type="EMBL" id="ABD80823.1"/>
    </source>
</evidence>
<dbReference type="Pfam" id="PF13689">
    <property type="entry name" value="DUF4154"/>
    <property type="match status" value="1"/>
</dbReference>
<evidence type="ECO:0008006" key="3">
    <source>
        <dbReference type="Google" id="ProtNLM"/>
    </source>
</evidence>